<evidence type="ECO:0000313" key="5">
    <source>
        <dbReference type="EMBL" id="KAL3857473.1"/>
    </source>
</evidence>
<dbReference type="InterPro" id="IPR030386">
    <property type="entry name" value="G_GB1_RHD3_dom"/>
</dbReference>
<dbReference type="Gene3D" id="3.40.50.300">
    <property type="entry name" value="P-loop containing nucleotide triphosphate hydrolases"/>
    <property type="match status" value="1"/>
</dbReference>
<evidence type="ECO:0000259" key="4">
    <source>
        <dbReference type="PROSITE" id="PS51715"/>
    </source>
</evidence>
<sequence>MLWKNFLTFSDVTEMTKRIKNREASEHEDGSEFFTFFPNFVWVLRDFTLGLTDRDGNPITSDQYLQNALQLKEGNTPNIVACNTS</sequence>
<dbReference type="AlphaFoldDB" id="A0ABD3VA46"/>
<dbReference type="InterPro" id="IPR015894">
    <property type="entry name" value="Guanylate-bd_N"/>
</dbReference>
<keyword evidence="1" id="KW-0547">Nucleotide-binding</keyword>
<evidence type="ECO:0000313" key="6">
    <source>
        <dbReference type="Proteomes" id="UP001634394"/>
    </source>
</evidence>
<organism evidence="5 6">
    <name type="scientific">Sinanodonta woodiana</name>
    <name type="common">Chinese pond mussel</name>
    <name type="synonym">Anodonta woodiana</name>
    <dbReference type="NCBI Taxonomy" id="1069815"/>
    <lineage>
        <taxon>Eukaryota</taxon>
        <taxon>Metazoa</taxon>
        <taxon>Spiralia</taxon>
        <taxon>Lophotrochozoa</taxon>
        <taxon>Mollusca</taxon>
        <taxon>Bivalvia</taxon>
        <taxon>Autobranchia</taxon>
        <taxon>Heteroconchia</taxon>
        <taxon>Palaeoheterodonta</taxon>
        <taxon>Unionida</taxon>
        <taxon>Unionoidea</taxon>
        <taxon>Unionidae</taxon>
        <taxon>Unioninae</taxon>
        <taxon>Sinanodonta</taxon>
    </lineage>
</organism>
<gene>
    <name evidence="5" type="ORF">ACJMK2_012141</name>
</gene>
<dbReference type="GO" id="GO:0005525">
    <property type="term" value="F:GTP binding"/>
    <property type="evidence" value="ECO:0007669"/>
    <property type="project" value="UniProtKB-KW"/>
</dbReference>
<evidence type="ECO:0000256" key="2">
    <source>
        <dbReference type="ARBA" id="ARBA00023134"/>
    </source>
</evidence>
<feature type="domain" description="GB1/RHD3-type G" evidence="4">
    <location>
        <begin position="1"/>
        <end position="85"/>
    </location>
</feature>
<dbReference type="EMBL" id="JBJQND010000013">
    <property type="protein sequence ID" value="KAL3857473.1"/>
    <property type="molecule type" value="Genomic_DNA"/>
</dbReference>
<dbReference type="PANTHER" id="PTHR10751">
    <property type="entry name" value="GUANYLATE BINDING PROTEIN"/>
    <property type="match status" value="1"/>
</dbReference>
<keyword evidence="2" id="KW-0342">GTP-binding</keyword>
<dbReference type="Proteomes" id="UP001634394">
    <property type="component" value="Unassembled WGS sequence"/>
</dbReference>
<accession>A0ABD3VA46</accession>
<dbReference type="Pfam" id="PF02263">
    <property type="entry name" value="GBP"/>
    <property type="match status" value="1"/>
</dbReference>
<dbReference type="InterPro" id="IPR027417">
    <property type="entry name" value="P-loop_NTPase"/>
</dbReference>
<dbReference type="PROSITE" id="PS51715">
    <property type="entry name" value="G_GB1_RHD3"/>
    <property type="match status" value="1"/>
</dbReference>
<comment type="similarity">
    <text evidence="3">Belongs to the TRAFAC class dynamin-like GTPase superfamily. GB1/RHD3 GTPase family.</text>
</comment>
<comment type="caution">
    <text evidence="5">The sequence shown here is derived from an EMBL/GenBank/DDBJ whole genome shotgun (WGS) entry which is preliminary data.</text>
</comment>
<proteinExistence type="inferred from homology"/>
<evidence type="ECO:0000256" key="1">
    <source>
        <dbReference type="ARBA" id="ARBA00022741"/>
    </source>
</evidence>
<name>A0ABD3VA46_SINWO</name>
<reference evidence="5 6" key="1">
    <citation type="submission" date="2024-11" db="EMBL/GenBank/DDBJ databases">
        <title>Chromosome-level genome assembly of the freshwater bivalve Anodonta woodiana.</title>
        <authorList>
            <person name="Chen X."/>
        </authorList>
    </citation>
    <scope>NUCLEOTIDE SEQUENCE [LARGE SCALE GENOMIC DNA]</scope>
    <source>
        <strain evidence="5">MN2024</strain>
        <tissue evidence="5">Gills</tissue>
    </source>
</reference>
<keyword evidence="6" id="KW-1185">Reference proteome</keyword>
<evidence type="ECO:0000256" key="3">
    <source>
        <dbReference type="PROSITE-ProRule" id="PRU01052"/>
    </source>
</evidence>
<feature type="non-terminal residue" evidence="5">
    <location>
        <position position="85"/>
    </location>
</feature>
<protein>
    <recommendedName>
        <fullName evidence="4">GB1/RHD3-type G domain-containing protein</fullName>
    </recommendedName>
</protein>